<name>A0A6J4VGF6_9BACT</name>
<feature type="compositionally biased region" description="Basic and acidic residues" evidence="1">
    <location>
        <begin position="20"/>
        <end position="39"/>
    </location>
</feature>
<gene>
    <name evidence="2" type="ORF">AVDCRST_MAG18-2740</name>
</gene>
<organism evidence="2">
    <name type="scientific">uncultured Thermomicrobiales bacterium</name>
    <dbReference type="NCBI Taxonomy" id="1645740"/>
    <lineage>
        <taxon>Bacteria</taxon>
        <taxon>Pseudomonadati</taxon>
        <taxon>Thermomicrobiota</taxon>
        <taxon>Thermomicrobia</taxon>
        <taxon>Thermomicrobiales</taxon>
        <taxon>environmental samples</taxon>
    </lineage>
</organism>
<feature type="non-terminal residue" evidence="2">
    <location>
        <position position="52"/>
    </location>
</feature>
<protein>
    <submittedName>
        <fullName evidence="2">Uncharacterized protein</fullName>
    </submittedName>
</protein>
<feature type="non-terminal residue" evidence="2">
    <location>
        <position position="1"/>
    </location>
</feature>
<dbReference type="AlphaFoldDB" id="A0A6J4VGF6"/>
<evidence type="ECO:0000313" key="2">
    <source>
        <dbReference type="EMBL" id="CAA9577749.1"/>
    </source>
</evidence>
<dbReference type="EMBL" id="CADCWN010000211">
    <property type="protein sequence ID" value="CAA9577749.1"/>
    <property type="molecule type" value="Genomic_DNA"/>
</dbReference>
<feature type="region of interest" description="Disordered" evidence="1">
    <location>
        <begin position="1"/>
        <end position="52"/>
    </location>
</feature>
<reference evidence="2" key="1">
    <citation type="submission" date="2020-02" db="EMBL/GenBank/DDBJ databases">
        <authorList>
            <person name="Meier V. D."/>
        </authorList>
    </citation>
    <scope>NUCLEOTIDE SEQUENCE</scope>
    <source>
        <strain evidence="2">AVDCRST_MAG18</strain>
    </source>
</reference>
<sequence>ERRHTRPRPPAQRRGAQKGGADERGARAPPRRAEHRDPRGGAGHCIAPFLSL</sequence>
<proteinExistence type="predicted"/>
<accession>A0A6J4VGF6</accession>
<evidence type="ECO:0000256" key="1">
    <source>
        <dbReference type="SAM" id="MobiDB-lite"/>
    </source>
</evidence>